<dbReference type="Gene3D" id="3.40.50.1820">
    <property type="entry name" value="alpha/beta hydrolase"/>
    <property type="match status" value="1"/>
</dbReference>
<dbReference type="AlphaFoldDB" id="A0A151ASL5"/>
<name>A0A151ASL5_9CLOT</name>
<accession>A0A151ASL5</accession>
<keyword evidence="2" id="KW-0378">Hydrolase</keyword>
<dbReference type="PATRIC" id="fig|1121338.3.peg.2647"/>
<evidence type="ECO:0000259" key="1">
    <source>
        <dbReference type="Pfam" id="PF05057"/>
    </source>
</evidence>
<keyword evidence="3" id="KW-1185">Reference proteome</keyword>
<dbReference type="Proteomes" id="UP000075531">
    <property type="component" value="Unassembled WGS sequence"/>
</dbReference>
<evidence type="ECO:0000313" key="2">
    <source>
        <dbReference type="EMBL" id="KYH30605.1"/>
    </source>
</evidence>
<gene>
    <name evidence="2" type="ORF">CLTEP_25490</name>
</gene>
<reference evidence="2 3" key="1">
    <citation type="submission" date="2016-02" db="EMBL/GenBank/DDBJ databases">
        <title>Genome sequence of Clostridium tepidiprofundi DSM 19306.</title>
        <authorList>
            <person name="Poehlein A."/>
            <person name="Daniel R."/>
        </authorList>
    </citation>
    <scope>NUCLEOTIDE SEQUENCE [LARGE SCALE GENOMIC DNA]</scope>
    <source>
        <strain evidence="2 3">DSM 19306</strain>
    </source>
</reference>
<evidence type="ECO:0000313" key="3">
    <source>
        <dbReference type="Proteomes" id="UP000075531"/>
    </source>
</evidence>
<protein>
    <submittedName>
        <fullName evidence="2">Alpha/beta hydrolase family protein</fullName>
    </submittedName>
</protein>
<proteinExistence type="predicted"/>
<dbReference type="GO" id="GO:0016787">
    <property type="term" value="F:hydrolase activity"/>
    <property type="evidence" value="ECO:0007669"/>
    <property type="project" value="UniProtKB-KW"/>
</dbReference>
<dbReference type="SUPFAM" id="SSF53474">
    <property type="entry name" value="alpha/beta-Hydrolases"/>
    <property type="match status" value="1"/>
</dbReference>
<dbReference type="PANTHER" id="PTHR37946:SF1">
    <property type="entry name" value="SLL1969 PROTEIN"/>
    <property type="match status" value="1"/>
</dbReference>
<comment type="caution">
    <text evidence="2">The sequence shown here is derived from an EMBL/GenBank/DDBJ whole genome shotgun (WGS) entry which is preliminary data.</text>
</comment>
<dbReference type="Pfam" id="PF05057">
    <property type="entry name" value="DUF676"/>
    <property type="match status" value="1"/>
</dbReference>
<feature type="domain" description="DUF676" evidence="1">
    <location>
        <begin position="5"/>
        <end position="90"/>
    </location>
</feature>
<dbReference type="RefSeq" id="WP_066827251.1">
    <property type="nucleotide sequence ID" value="NZ_LTBA01000062.1"/>
</dbReference>
<dbReference type="InterPro" id="IPR007751">
    <property type="entry name" value="DUF676_lipase-like"/>
</dbReference>
<dbReference type="OrthoDB" id="9765872at2"/>
<sequence>MRKKIILVHGFNKNKKDMNTLEKNLEKMNYTCTSVNLPLTFKEIEYCTHIFEQKIKETICNLRKGEKINLVGHSTGGLVIRHFLSTTKHIKKIHRCVLTYLAEVSHLL</sequence>
<dbReference type="STRING" id="1121338.CLTEP_25490"/>
<dbReference type="PANTHER" id="PTHR37946">
    <property type="entry name" value="SLL1969 PROTEIN"/>
    <property type="match status" value="1"/>
</dbReference>
<dbReference type="EMBL" id="LTBA01000062">
    <property type="protein sequence ID" value="KYH30605.1"/>
    <property type="molecule type" value="Genomic_DNA"/>
</dbReference>
<organism evidence="2 3">
    <name type="scientific">Clostridium tepidiprofundi DSM 19306</name>
    <dbReference type="NCBI Taxonomy" id="1121338"/>
    <lineage>
        <taxon>Bacteria</taxon>
        <taxon>Bacillati</taxon>
        <taxon>Bacillota</taxon>
        <taxon>Clostridia</taxon>
        <taxon>Eubacteriales</taxon>
        <taxon>Clostridiaceae</taxon>
        <taxon>Clostridium</taxon>
    </lineage>
</organism>
<dbReference type="InterPro" id="IPR029058">
    <property type="entry name" value="AB_hydrolase_fold"/>
</dbReference>